<comment type="similarity">
    <text evidence="2">Belongs to the multi antimicrobial extrusion (MATE) (TC 2.A.66.1) family.</text>
</comment>
<feature type="transmembrane region" description="Helical" evidence="7">
    <location>
        <begin position="102"/>
        <end position="124"/>
    </location>
</feature>
<evidence type="ECO:0000313" key="9">
    <source>
        <dbReference type="Proteomes" id="UP001595710"/>
    </source>
</evidence>
<dbReference type="Proteomes" id="UP001595710">
    <property type="component" value="Unassembled WGS sequence"/>
</dbReference>
<proteinExistence type="inferred from homology"/>
<dbReference type="InterPro" id="IPR050222">
    <property type="entry name" value="MATE_MdtK"/>
</dbReference>
<feature type="transmembrane region" description="Helical" evidence="7">
    <location>
        <begin position="397"/>
        <end position="417"/>
    </location>
</feature>
<dbReference type="Pfam" id="PF01554">
    <property type="entry name" value="MatE"/>
    <property type="match status" value="2"/>
</dbReference>
<keyword evidence="9" id="KW-1185">Reference proteome</keyword>
<feature type="transmembrane region" description="Helical" evidence="7">
    <location>
        <begin position="329"/>
        <end position="355"/>
    </location>
</feature>
<evidence type="ECO:0000256" key="2">
    <source>
        <dbReference type="ARBA" id="ARBA00010199"/>
    </source>
</evidence>
<keyword evidence="4 7" id="KW-0812">Transmembrane</keyword>
<accession>A0ABV7WNU5</accession>
<feature type="transmembrane region" description="Helical" evidence="7">
    <location>
        <begin position="27"/>
        <end position="50"/>
    </location>
</feature>
<evidence type="ECO:0000256" key="3">
    <source>
        <dbReference type="ARBA" id="ARBA00022448"/>
    </source>
</evidence>
<comment type="subcellular location">
    <subcellularLocation>
        <location evidence="1">Membrane</location>
        <topology evidence="1">Multi-pass membrane protein</topology>
    </subcellularLocation>
</comment>
<name>A0ABV7WNU5_9GAMM</name>
<dbReference type="InterPro" id="IPR002528">
    <property type="entry name" value="MATE_fam"/>
</dbReference>
<dbReference type="PANTHER" id="PTHR43298:SF2">
    <property type="entry name" value="FMN_FAD EXPORTER YEEO-RELATED"/>
    <property type="match status" value="1"/>
</dbReference>
<dbReference type="PANTHER" id="PTHR43298">
    <property type="entry name" value="MULTIDRUG RESISTANCE PROTEIN NORM-RELATED"/>
    <property type="match status" value="1"/>
</dbReference>
<gene>
    <name evidence="8" type="ORF">ACFOND_04990</name>
</gene>
<protein>
    <submittedName>
        <fullName evidence="8">MATE family efflux transporter</fullName>
    </submittedName>
</protein>
<feature type="transmembrane region" description="Helical" evidence="7">
    <location>
        <begin position="423"/>
        <end position="443"/>
    </location>
</feature>
<feature type="transmembrane region" description="Helical" evidence="7">
    <location>
        <begin position="144"/>
        <end position="166"/>
    </location>
</feature>
<dbReference type="RefSeq" id="WP_377362384.1">
    <property type="nucleotide sequence ID" value="NZ_JBHRYN010000007.1"/>
</dbReference>
<organism evidence="8 9">
    <name type="scientific">Reinekea marina</name>
    <dbReference type="NCBI Taxonomy" id="1310421"/>
    <lineage>
        <taxon>Bacteria</taxon>
        <taxon>Pseudomonadati</taxon>
        <taxon>Pseudomonadota</taxon>
        <taxon>Gammaproteobacteria</taxon>
        <taxon>Oceanospirillales</taxon>
        <taxon>Saccharospirillaceae</taxon>
        <taxon>Reinekea</taxon>
    </lineage>
</organism>
<keyword evidence="6 7" id="KW-0472">Membrane</keyword>
<dbReference type="CDD" id="cd13136">
    <property type="entry name" value="MATE_DinF_like"/>
    <property type="match status" value="1"/>
</dbReference>
<dbReference type="InterPro" id="IPR044644">
    <property type="entry name" value="DinF-like"/>
</dbReference>
<feature type="transmembrane region" description="Helical" evidence="7">
    <location>
        <begin position="56"/>
        <end position="82"/>
    </location>
</feature>
<reference evidence="9" key="1">
    <citation type="journal article" date="2019" name="Int. J. Syst. Evol. Microbiol.">
        <title>The Global Catalogue of Microorganisms (GCM) 10K type strain sequencing project: providing services to taxonomists for standard genome sequencing and annotation.</title>
        <authorList>
            <consortium name="The Broad Institute Genomics Platform"/>
            <consortium name="The Broad Institute Genome Sequencing Center for Infectious Disease"/>
            <person name="Wu L."/>
            <person name="Ma J."/>
        </authorList>
    </citation>
    <scope>NUCLEOTIDE SEQUENCE [LARGE SCALE GENOMIC DNA]</scope>
    <source>
        <strain evidence="9">CECT 8288</strain>
    </source>
</reference>
<comment type="caution">
    <text evidence="8">The sequence shown here is derived from an EMBL/GenBank/DDBJ whole genome shotgun (WGS) entry which is preliminary data.</text>
</comment>
<evidence type="ECO:0000256" key="7">
    <source>
        <dbReference type="SAM" id="Phobius"/>
    </source>
</evidence>
<sequence length="447" mass="49869">MSLKIFNFFANIFAKEEKTALFKSWSLAWPVILANMSMPLLGLTDAAILGHLDNSLYLAGVTAGLALMAYVFGGFNFLAMGLSGFTSQLLGQKNYTELKLTLYRYLALALFLIVSFILFSPLFIKVGLTFINPPAVVAEQAQLYLSIRMFGVPALVLNSLLLGFFIGMQNTKIGLQTVAVSQVANIGLNLWFVYGLGMTIDGIAWGTVISEYLGLSLILWRLWRTFQSTSLKNAKVSSFSIKWQAFKPIFEVSSHIFVRTFILLTSFLWFSRISADLGASTLAANGLLLQFFYFISHFLDGTAAAAEAQTGHAIGRNNKPLKRLVFKTTFLLTVGFMLTMSAFFGVFGSHFVALLNSQPDVLIEANQVIWLIAWLPITGGLAFWLDGIFIGARESKAMRNSVVFGFLSFFGISWFLIESNTGLWLSFHCMFMVRSLWLLTVFFRRVY</sequence>
<evidence type="ECO:0000256" key="5">
    <source>
        <dbReference type="ARBA" id="ARBA00022989"/>
    </source>
</evidence>
<dbReference type="NCBIfam" id="TIGR00797">
    <property type="entry name" value="matE"/>
    <property type="match status" value="1"/>
</dbReference>
<evidence type="ECO:0000256" key="6">
    <source>
        <dbReference type="ARBA" id="ARBA00023136"/>
    </source>
</evidence>
<evidence type="ECO:0000313" key="8">
    <source>
        <dbReference type="EMBL" id="MFC3700991.1"/>
    </source>
</evidence>
<feature type="transmembrane region" description="Helical" evidence="7">
    <location>
        <begin position="287"/>
        <end position="308"/>
    </location>
</feature>
<keyword evidence="3" id="KW-0813">Transport</keyword>
<evidence type="ECO:0000256" key="1">
    <source>
        <dbReference type="ARBA" id="ARBA00004141"/>
    </source>
</evidence>
<feature type="transmembrane region" description="Helical" evidence="7">
    <location>
        <begin position="367"/>
        <end position="385"/>
    </location>
</feature>
<keyword evidence="5 7" id="KW-1133">Transmembrane helix</keyword>
<evidence type="ECO:0000256" key="4">
    <source>
        <dbReference type="ARBA" id="ARBA00022692"/>
    </source>
</evidence>
<dbReference type="EMBL" id="JBHRYN010000007">
    <property type="protein sequence ID" value="MFC3700991.1"/>
    <property type="molecule type" value="Genomic_DNA"/>
</dbReference>